<dbReference type="Pfam" id="PF03401">
    <property type="entry name" value="TctC"/>
    <property type="match status" value="1"/>
</dbReference>
<dbReference type="InterPro" id="IPR005064">
    <property type="entry name" value="BUG"/>
</dbReference>
<gene>
    <name evidence="2" type="ORF">JMJ55_26350</name>
</gene>
<sequence length="384" mass="41392">MTFSRLPYERYSKRLVWDGGGRSDIVMNRVLRAKKRQARLRRTSFRPKGLFLMHDRTKPAAALLGRRSVLAAPLAAAALPVAAQAWPTKPIRFVVPLGPGGATDIVMRILAPKLAEILGQPCLVENRVGAGGVVGTDNVAKSAPDGYSFVHAAVASVVIATALFRSLPYDPEKDLTNISPTVFVPLTLSVTTKNFNVTSLKELIAEMKARPGQLSFASNGTGATSHLAGANLLRLTGCEAVHVPYRSGAEALTALVNGDVQWAFDIAVLHREQARGGHIRMIMATPERQPLIPEVPSNTEAGLPELKAYSWFGIFGPAGLPQPIVERLAAAIGQALADPVIRERLEQTGMPPMLDYTPAKFEAFIKSERNFWPPIVRASGATAQ</sequence>
<dbReference type="Gene3D" id="3.40.190.10">
    <property type="entry name" value="Periplasmic binding protein-like II"/>
    <property type="match status" value="1"/>
</dbReference>
<dbReference type="RefSeq" id="WP_202828597.1">
    <property type="nucleotide sequence ID" value="NZ_JAEUXJ010000020.1"/>
</dbReference>
<evidence type="ECO:0000256" key="1">
    <source>
        <dbReference type="ARBA" id="ARBA00006987"/>
    </source>
</evidence>
<dbReference type="PANTHER" id="PTHR42928">
    <property type="entry name" value="TRICARBOXYLATE-BINDING PROTEIN"/>
    <property type="match status" value="1"/>
</dbReference>
<proteinExistence type="inferred from homology"/>
<comment type="similarity">
    <text evidence="1">Belongs to the UPF0065 (bug) family.</text>
</comment>
<dbReference type="PANTHER" id="PTHR42928:SF5">
    <property type="entry name" value="BLR1237 PROTEIN"/>
    <property type="match status" value="1"/>
</dbReference>
<comment type="caution">
    <text evidence="2">The sequence shown here is derived from an EMBL/GenBank/DDBJ whole genome shotgun (WGS) entry which is preliminary data.</text>
</comment>
<dbReference type="Proteomes" id="UP000606490">
    <property type="component" value="Unassembled WGS sequence"/>
</dbReference>
<dbReference type="EMBL" id="JAEUXJ010000020">
    <property type="protein sequence ID" value="MBL6458858.1"/>
    <property type="molecule type" value="Genomic_DNA"/>
</dbReference>
<reference evidence="2 3" key="1">
    <citation type="submission" date="2021-01" db="EMBL/GenBank/DDBJ databases">
        <title>Belnapia mucosa sp. nov. and Belnapia arida sp. nov., isolated from the Tabernas Desert (Almeria, Spain).</title>
        <authorList>
            <person name="Molina-Menor E."/>
            <person name="Vidal-Verdu A."/>
            <person name="Calonge A."/>
            <person name="Satari L."/>
            <person name="Pereto Magraner J."/>
            <person name="Porcar Miralles M."/>
        </authorList>
    </citation>
    <scope>NUCLEOTIDE SEQUENCE [LARGE SCALE GENOMIC DNA]</scope>
    <source>
        <strain evidence="2 3">T6</strain>
    </source>
</reference>
<dbReference type="Gene3D" id="3.40.190.150">
    <property type="entry name" value="Bordetella uptake gene, domain 1"/>
    <property type="match status" value="1"/>
</dbReference>
<evidence type="ECO:0000313" key="3">
    <source>
        <dbReference type="Proteomes" id="UP000606490"/>
    </source>
</evidence>
<dbReference type="CDD" id="cd07012">
    <property type="entry name" value="PBP2_Bug_TTT"/>
    <property type="match status" value="1"/>
</dbReference>
<keyword evidence="3" id="KW-1185">Reference proteome</keyword>
<evidence type="ECO:0000313" key="2">
    <source>
        <dbReference type="EMBL" id="MBL6458858.1"/>
    </source>
</evidence>
<protein>
    <submittedName>
        <fullName evidence="2">Tripartite tricarboxylate transporter substrate binding protein</fullName>
    </submittedName>
</protein>
<name>A0ABS1VEN7_9PROT</name>
<organism evidence="2 3">
    <name type="scientific">Belnapia mucosa</name>
    <dbReference type="NCBI Taxonomy" id="2804532"/>
    <lineage>
        <taxon>Bacteria</taxon>
        <taxon>Pseudomonadati</taxon>
        <taxon>Pseudomonadota</taxon>
        <taxon>Alphaproteobacteria</taxon>
        <taxon>Acetobacterales</taxon>
        <taxon>Roseomonadaceae</taxon>
        <taxon>Belnapia</taxon>
    </lineage>
</organism>
<accession>A0ABS1VEN7</accession>
<dbReference type="SUPFAM" id="SSF53850">
    <property type="entry name" value="Periplasmic binding protein-like II"/>
    <property type="match status" value="1"/>
</dbReference>
<dbReference type="InterPro" id="IPR042100">
    <property type="entry name" value="Bug_dom1"/>
</dbReference>